<proteinExistence type="predicted"/>
<feature type="chain" id="PRO_5036838505" evidence="1">
    <location>
        <begin position="33"/>
        <end position="369"/>
    </location>
</feature>
<evidence type="ECO:0000313" key="4">
    <source>
        <dbReference type="Proteomes" id="UP000644699"/>
    </source>
</evidence>
<keyword evidence="4" id="KW-1185">Reference proteome</keyword>
<dbReference type="GO" id="GO:0016787">
    <property type="term" value="F:hydrolase activity"/>
    <property type="evidence" value="ECO:0007669"/>
    <property type="project" value="UniProtKB-KW"/>
</dbReference>
<keyword evidence="3" id="KW-0378">Hydrolase</keyword>
<comment type="caution">
    <text evidence="3">The sequence shown here is derived from an EMBL/GenBank/DDBJ whole genome shotgun (WGS) entry which is preliminary data.</text>
</comment>
<organism evidence="3 4">
    <name type="scientific">Aureimonas endophytica</name>
    <dbReference type="NCBI Taxonomy" id="2027858"/>
    <lineage>
        <taxon>Bacteria</taxon>
        <taxon>Pseudomonadati</taxon>
        <taxon>Pseudomonadota</taxon>
        <taxon>Alphaproteobacteria</taxon>
        <taxon>Hyphomicrobiales</taxon>
        <taxon>Aurantimonadaceae</taxon>
        <taxon>Aureimonas</taxon>
    </lineage>
</organism>
<dbReference type="EMBL" id="BMIQ01000001">
    <property type="protein sequence ID" value="GGD94419.1"/>
    <property type="molecule type" value="Genomic_DNA"/>
</dbReference>
<evidence type="ECO:0000259" key="2">
    <source>
        <dbReference type="Pfam" id="PF00144"/>
    </source>
</evidence>
<dbReference type="Gene3D" id="3.40.710.10">
    <property type="entry name" value="DD-peptidase/beta-lactamase superfamily"/>
    <property type="match status" value="1"/>
</dbReference>
<feature type="signal peptide" evidence="1">
    <location>
        <begin position="1"/>
        <end position="32"/>
    </location>
</feature>
<dbReference type="PANTHER" id="PTHR43283:SF7">
    <property type="entry name" value="BETA-LACTAMASE-RELATED DOMAIN-CONTAINING PROTEIN"/>
    <property type="match status" value="1"/>
</dbReference>
<dbReference type="SUPFAM" id="SSF56601">
    <property type="entry name" value="beta-lactamase/transpeptidase-like"/>
    <property type="match status" value="1"/>
</dbReference>
<reference evidence="3" key="1">
    <citation type="journal article" date="2014" name="Int. J. Syst. Evol. Microbiol.">
        <title>Complete genome sequence of Corynebacterium casei LMG S-19264T (=DSM 44701T), isolated from a smear-ripened cheese.</title>
        <authorList>
            <consortium name="US DOE Joint Genome Institute (JGI-PGF)"/>
            <person name="Walter F."/>
            <person name="Albersmeier A."/>
            <person name="Kalinowski J."/>
            <person name="Ruckert C."/>
        </authorList>
    </citation>
    <scope>NUCLEOTIDE SEQUENCE</scope>
    <source>
        <strain evidence="3">CGMCC 1.15367</strain>
    </source>
</reference>
<dbReference type="AlphaFoldDB" id="A0A916ZFG3"/>
<keyword evidence="1" id="KW-0732">Signal</keyword>
<gene>
    <name evidence="3" type="ORF">GCM10011390_11480</name>
</gene>
<feature type="domain" description="Beta-lactamase-related" evidence="2">
    <location>
        <begin position="65"/>
        <end position="338"/>
    </location>
</feature>
<reference evidence="3" key="2">
    <citation type="submission" date="2020-09" db="EMBL/GenBank/DDBJ databases">
        <authorList>
            <person name="Sun Q."/>
            <person name="Zhou Y."/>
        </authorList>
    </citation>
    <scope>NUCLEOTIDE SEQUENCE</scope>
    <source>
        <strain evidence="3">CGMCC 1.15367</strain>
    </source>
</reference>
<dbReference type="Pfam" id="PF00144">
    <property type="entry name" value="Beta-lactamase"/>
    <property type="match status" value="1"/>
</dbReference>
<sequence length="369" mass="38810">MAFQRTETQLRSMRNVLPLALAVLLLASPVQAQSRPAAGPPTSTEASGTAAVVARAKRLPALETLIVGRDGTVLVEKGFHGAATSRATNIKSASKSIVAALVGIAIDKGILSGTDQPIAPLLADKLPPAPDHRIRSITIGHLLSMQAGLDRTSGPNYGAWIASRDWVRAALARPMVADPGGEMLYSTGSTHLLSAILTRASGRPTLALARDWLGPAGIDIAAWERDPQGIHLGGNQMAMTPKSLFRFGELYRNGGRTPEGRQIVPEAWVRESWIKRTTTRWSGDDYGYGWFGLSLAGHSVHYGWGYGGQMIYVVPDLGLTVAMTSDDGAPSARNGYKEDLHGLVADLIAASTAQAAPAAAPSAAGAEAL</sequence>
<accession>A0A916ZFG3</accession>
<dbReference type="InterPro" id="IPR012338">
    <property type="entry name" value="Beta-lactam/transpept-like"/>
</dbReference>
<name>A0A916ZFG3_9HYPH</name>
<dbReference type="PANTHER" id="PTHR43283">
    <property type="entry name" value="BETA-LACTAMASE-RELATED"/>
    <property type="match status" value="1"/>
</dbReference>
<evidence type="ECO:0000256" key="1">
    <source>
        <dbReference type="SAM" id="SignalP"/>
    </source>
</evidence>
<dbReference type="InterPro" id="IPR001466">
    <property type="entry name" value="Beta-lactam-related"/>
</dbReference>
<protein>
    <submittedName>
        <fullName evidence="3">6-aminohexanoate-dimer hydrolase</fullName>
    </submittedName>
</protein>
<dbReference type="InterPro" id="IPR050789">
    <property type="entry name" value="Diverse_Enzym_Activities"/>
</dbReference>
<dbReference type="Proteomes" id="UP000644699">
    <property type="component" value="Unassembled WGS sequence"/>
</dbReference>
<evidence type="ECO:0000313" key="3">
    <source>
        <dbReference type="EMBL" id="GGD94419.1"/>
    </source>
</evidence>